<accession>A0A158R3K0</accession>
<dbReference type="GO" id="GO:0001653">
    <property type="term" value="F:peptide receptor activity"/>
    <property type="evidence" value="ECO:0007669"/>
    <property type="project" value="TreeGrafter"/>
</dbReference>
<keyword evidence="5" id="KW-0141">cGMP biosynthesis</keyword>
<organism evidence="11">
    <name type="scientific">Nippostrongylus brasiliensis</name>
    <name type="common">Rat hookworm</name>
    <dbReference type="NCBI Taxonomy" id="27835"/>
    <lineage>
        <taxon>Eukaryota</taxon>
        <taxon>Metazoa</taxon>
        <taxon>Ecdysozoa</taxon>
        <taxon>Nematoda</taxon>
        <taxon>Chromadorea</taxon>
        <taxon>Rhabditida</taxon>
        <taxon>Rhabditina</taxon>
        <taxon>Rhabditomorpha</taxon>
        <taxon>Strongyloidea</taxon>
        <taxon>Heligmosomidae</taxon>
        <taxon>Nippostrongylus</taxon>
    </lineage>
</organism>
<sequence>MLLRLTALLLQPVHAILTVGFLSSGQEERTVLEECIANTTVKLRTIPSCTNYNGLDNMVRLHYVYKVDAFLGAPCDEESTAVSRLAFRWGTPYLSTSVQLSHTRENGTISVMPDFHQGLALALAAMLQELEVPQIDGDIEQSLLICDALALLDRVNIANFSSIYEGDFPGFTGPITIDSDGSRLPYFRAFTWESDNLQLSVTISPRAQPCDETNSSCVTYIVRFEAESVVLLQLRTQERSCPSCKFRMALVAVVIICGLIGVPLLAAFQFHRRERQIHKMTWRVDYESITRSNRVTKEDSVPGLRRVSSANSVGISSLVAACQSSDSSIAYVNNTKPHLIKRAYTKPKVYVKKYQQRRAINFSRSDMMHLDQLHKLSHTNVNAFVGICFNQSRELMTLWTYCARSSLDYIIFEKGRQFGRTFQSAFLKNIIKGLQYIHNSPMKFHGSLYLSNCVVDTNWVVKLTDFGLHDIIWDRMLTKELACSQSVDPGYMPLKYLELPPEMLRNVIQESALGKGSTKADVYQLGMLLYQILFHARPFADRTTMTIKSIAKKICEVLDADEDPFQPNVPENDYGLRLISIMKQCWSLTAGVRPDLNTIADAVAREFETEGRGNVIDQMIRVIDDYSDNLEAMVSKRTKYLEDSLHRTESLLFHIMPRFVKRVAENLREELPIKPEMHTNVSVLVTDISKYTELCETTIPIHVSRK</sequence>
<feature type="domain" description="Protein kinase" evidence="8">
    <location>
        <begin position="307"/>
        <end position="608"/>
    </location>
</feature>
<keyword evidence="6" id="KW-0472">Membrane</keyword>
<dbReference type="InterPro" id="IPR028082">
    <property type="entry name" value="Peripla_BP_I"/>
</dbReference>
<dbReference type="STRING" id="27835.A0A158R3K0"/>
<evidence type="ECO:0000256" key="1">
    <source>
        <dbReference type="ARBA" id="ARBA00001436"/>
    </source>
</evidence>
<dbReference type="OMA" id="EECIANT"/>
<dbReference type="InterPro" id="IPR011009">
    <property type="entry name" value="Kinase-like_dom_sf"/>
</dbReference>
<evidence type="ECO:0000256" key="5">
    <source>
        <dbReference type="ARBA" id="ARBA00023293"/>
    </source>
</evidence>
<dbReference type="WBParaSite" id="NBR_0001846101-mRNA-1">
    <property type="protein sequence ID" value="NBR_0001846101-mRNA-1"/>
    <property type="gene ID" value="NBR_0001846101"/>
</dbReference>
<feature type="chain" id="PRO_5043135820" description="guanylate cyclase" evidence="7">
    <location>
        <begin position="16"/>
        <end position="706"/>
    </location>
</feature>
<dbReference type="AlphaFoldDB" id="A0A158R3K0"/>
<dbReference type="InterPro" id="IPR050401">
    <property type="entry name" value="Cyclic_nucleotide_synthase"/>
</dbReference>
<keyword evidence="6" id="KW-1133">Transmembrane helix</keyword>
<dbReference type="PROSITE" id="PS50011">
    <property type="entry name" value="PROTEIN_KINASE_DOM"/>
    <property type="match status" value="1"/>
</dbReference>
<keyword evidence="4" id="KW-0456">Lyase</keyword>
<comment type="catalytic activity">
    <reaction evidence="1">
        <text>GTP = 3',5'-cyclic GMP + diphosphate</text>
        <dbReference type="Rhea" id="RHEA:13665"/>
        <dbReference type="ChEBI" id="CHEBI:33019"/>
        <dbReference type="ChEBI" id="CHEBI:37565"/>
        <dbReference type="ChEBI" id="CHEBI:57746"/>
        <dbReference type="EC" id="4.6.1.2"/>
    </reaction>
</comment>
<dbReference type="InterPro" id="IPR000719">
    <property type="entry name" value="Prot_kinase_dom"/>
</dbReference>
<dbReference type="GO" id="GO:0004672">
    <property type="term" value="F:protein kinase activity"/>
    <property type="evidence" value="ECO:0007669"/>
    <property type="project" value="InterPro"/>
</dbReference>
<dbReference type="GO" id="GO:0004383">
    <property type="term" value="F:guanylate cyclase activity"/>
    <property type="evidence" value="ECO:0007669"/>
    <property type="project" value="UniProtKB-EC"/>
</dbReference>
<evidence type="ECO:0000259" key="8">
    <source>
        <dbReference type="PROSITE" id="PS50011"/>
    </source>
</evidence>
<keyword evidence="7" id="KW-0732">Signal</keyword>
<evidence type="ECO:0000256" key="3">
    <source>
        <dbReference type="ARBA" id="ARBA00022741"/>
    </source>
</evidence>
<evidence type="ECO:0000313" key="11">
    <source>
        <dbReference type="WBParaSite" id="NBR_0001846101-mRNA-1"/>
    </source>
</evidence>
<dbReference type="PANTHER" id="PTHR11920">
    <property type="entry name" value="GUANYLYL CYCLASE"/>
    <property type="match status" value="1"/>
</dbReference>
<dbReference type="EC" id="4.6.1.2" evidence="2"/>
<proteinExistence type="predicted"/>
<evidence type="ECO:0000256" key="7">
    <source>
        <dbReference type="SAM" id="SignalP"/>
    </source>
</evidence>
<evidence type="ECO:0000313" key="10">
    <source>
        <dbReference type="Proteomes" id="UP000271162"/>
    </source>
</evidence>
<evidence type="ECO:0000256" key="6">
    <source>
        <dbReference type="SAM" id="Phobius"/>
    </source>
</evidence>
<evidence type="ECO:0000313" key="9">
    <source>
        <dbReference type="EMBL" id="VDL82187.1"/>
    </source>
</evidence>
<name>A0A158R3K0_NIPBR</name>
<feature type="transmembrane region" description="Helical" evidence="6">
    <location>
        <begin position="248"/>
        <end position="270"/>
    </location>
</feature>
<reference evidence="11" key="1">
    <citation type="submission" date="2016-04" db="UniProtKB">
        <authorList>
            <consortium name="WormBaseParasite"/>
        </authorList>
    </citation>
    <scope>IDENTIFICATION</scope>
</reference>
<gene>
    <name evidence="9" type="ORF">NBR_LOCUS18462</name>
</gene>
<evidence type="ECO:0000256" key="4">
    <source>
        <dbReference type="ARBA" id="ARBA00023239"/>
    </source>
</evidence>
<feature type="signal peptide" evidence="7">
    <location>
        <begin position="1"/>
        <end position="15"/>
    </location>
</feature>
<dbReference type="GO" id="GO:0005524">
    <property type="term" value="F:ATP binding"/>
    <property type="evidence" value="ECO:0007669"/>
    <property type="project" value="InterPro"/>
</dbReference>
<dbReference type="GO" id="GO:0007168">
    <property type="term" value="P:receptor guanylyl cyclase signaling pathway"/>
    <property type="evidence" value="ECO:0007669"/>
    <property type="project" value="TreeGrafter"/>
</dbReference>
<dbReference type="Pfam" id="PF07714">
    <property type="entry name" value="PK_Tyr_Ser-Thr"/>
    <property type="match status" value="1"/>
</dbReference>
<reference evidence="9 10" key="2">
    <citation type="submission" date="2018-11" db="EMBL/GenBank/DDBJ databases">
        <authorList>
            <consortium name="Pathogen Informatics"/>
        </authorList>
    </citation>
    <scope>NUCLEOTIDE SEQUENCE [LARGE SCALE GENOMIC DNA]</scope>
</reference>
<dbReference type="SUPFAM" id="SSF53822">
    <property type="entry name" value="Periplasmic binding protein-like I"/>
    <property type="match status" value="1"/>
</dbReference>
<dbReference type="GO" id="GO:0004016">
    <property type="term" value="F:adenylate cyclase activity"/>
    <property type="evidence" value="ECO:0007669"/>
    <property type="project" value="TreeGrafter"/>
</dbReference>
<dbReference type="Gene3D" id="3.40.50.2300">
    <property type="match status" value="1"/>
</dbReference>
<dbReference type="EMBL" id="UYSL01023436">
    <property type="protein sequence ID" value="VDL82187.1"/>
    <property type="molecule type" value="Genomic_DNA"/>
</dbReference>
<dbReference type="PANTHER" id="PTHR11920:SF255">
    <property type="entry name" value="RECEPTOR-TYPE GUANYLATE CYCLASE GCY-25"/>
    <property type="match status" value="1"/>
</dbReference>
<dbReference type="SUPFAM" id="SSF56112">
    <property type="entry name" value="Protein kinase-like (PK-like)"/>
    <property type="match status" value="1"/>
</dbReference>
<keyword evidence="6" id="KW-0812">Transmembrane</keyword>
<evidence type="ECO:0000256" key="2">
    <source>
        <dbReference type="ARBA" id="ARBA00012202"/>
    </source>
</evidence>
<protein>
    <recommendedName>
        <fullName evidence="2">guanylate cyclase</fullName>
        <ecNumber evidence="2">4.6.1.2</ecNumber>
    </recommendedName>
</protein>
<dbReference type="InterPro" id="IPR001245">
    <property type="entry name" value="Ser-Thr/Tyr_kinase_cat_dom"/>
</dbReference>
<dbReference type="Proteomes" id="UP000271162">
    <property type="component" value="Unassembled WGS sequence"/>
</dbReference>
<keyword evidence="3" id="KW-0547">Nucleotide-binding</keyword>
<dbReference type="GO" id="GO:0005886">
    <property type="term" value="C:plasma membrane"/>
    <property type="evidence" value="ECO:0007669"/>
    <property type="project" value="TreeGrafter"/>
</dbReference>
<keyword evidence="10" id="KW-1185">Reference proteome</keyword>
<dbReference type="Gene3D" id="1.10.510.10">
    <property type="entry name" value="Transferase(Phosphotransferase) domain 1"/>
    <property type="match status" value="1"/>
</dbReference>